<dbReference type="AlphaFoldDB" id="A0A813TUF7"/>
<dbReference type="Proteomes" id="UP000681722">
    <property type="component" value="Unassembled WGS sequence"/>
</dbReference>
<feature type="compositionally biased region" description="Acidic residues" evidence="1">
    <location>
        <begin position="96"/>
        <end position="113"/>
    </location>
</feature>
<proteinExistence type="predicted"/>
<evidence type="ECO:0000256" key="1">
    <source>
        <dbReference type="SAM" id="MobiDB-lite"/>
    </source>
</evidence>
<name>A0A813TUF7_9BILA</name>
<protein>
    <submittedName>
        <fullName evidence="2">Uncharacterized protein</fullName>
    </submittedName>
</protein>
<gene>
    <name evidence="2" type="ORF">GPM918_LOCUS4202</name>
    <name evidence="3" type="ORF">SRO942_LOCUS4202</name>
</gene>
<sequence>MDITVDKSIFSIPKITTTYNFGFEKNGIRLHRAWKVDEGKFIRYKDLNRVSKISHVELVSPNYSALKMFDNSTIINSSSNSQSDYDTEQDSGFSDNDNEQNTEEVEKNEEEELLQSTKTAFRGIKNV</sequence>
<dbReference type="OrthoDB" id="10066001at2759"/>
<reference evidence="2" key="1">
    <citation type="submission" date="2021-02" db="EMBL/GenBank/DDBJ databases">
        <authorList>
            <person name="Nowell W R."/>
        </authorList>
    </citation>
    <scope>NUCLEOTIDE SEQUENCE</scope>
</reference>
<organism evidence="2 4">
    <name type="scientific">Didymodactylos carnosus</name>
    <dbReference type="NCBI Taxonomy" id="1234261"/>
    <lineage>
        <taxon>Eukaryota</taxon>
        <taxon>Metazoa</taxon>
        <taxon>Spiralia</taxon>
        <taxon>Gnathifera</taxon>
        <taxon>Rotifera</taxon>
        <taxon>Eurotatoria</taxon>
        <taxon>Bdelloidea</taxon>
        <taxon>Philodinida</taxon>
        <taxon>Philodinidae</taxon>
        <taxon>Didymodactylos</taxon>
    </lineage>
</organism>
<evidence type="ECO:0000313" key="2">
    <source>
        <dbReference type="EMBL" id="CAF0814318.1"/>
    </source>
</evidence>
<evidence type="ECO:0000313" key="3">
    <source>
        <dbReference type="EMBL" id="CAF3600254.1"/>
    </source>
</evidence>
<evidence type="ECO:0000313" key="4">
    <source>
        <dbReference type="Proteomes" id="UP000663829"/>
    </source>
</evidence>
<dbReference type="Proteomes" id="UP000663829">
    <property type="component" value="Unassembled WGS sequence"/>
</dbReference>
<comment type="caution">
    <text evidence="2">The sequence shown here is derived from an EMBL/GenBank/DDBJ whole genome shotgun (WGS) entry which is preliminary data.</text>
</comment>
<keyword evidence="4" id="KW-1185">Reference proteome</keyword>
<accession>A0A813TUF7</accession>
<dbReference type="EMBL" id="CAJOBC010000556">
    <property type="protein sequence ID" value="CAF3600254.1"/>
    <property type="molecule type" value="Genomic_DNA"/>
</dbReference>
<dbReference type="EMBL" id="CAJNOQ010000556">
    <property type="protein sequence ID" value="CAF0814318.1"/>
    <property type="molecule type" value="Genomic_DNA"/>
</dbReference>
<feature type="region of interest" description="Disordered" evidence="1">
    <location>
        <begin position="77"/>
        <end position="127"/>
    </location>
</feature>